<feature type="compositionally biased region" description="Polar residues" evidence="1">
    <location>
        <begin position="389"/>
        <end position="398"/>
    </location>
</feature>
<evidence type="ECO:0000313" key="4">
    <source>
        <dbReference type="Proteomes" id="UP001470230"/>
    </source>
</evidence>
<feature type="domain" description="BEACH" evidence="2">
    <location>
        <begin position="2044"/>
        <end position="2311"/>
    </location>
</feature>
<dbReference type="Proteomes" id="UP001470230">
    <property type="component" value="Unassembled WGS sequence"/>
</dbReference>
<feature type="compositionally biased region" description="Basic and acidic residues" evidence="1">
    <location>
        <begin position="2683"/>
        <end position="2712"/>
    </location>
</feature>
<dbReference type="CDD" id="cd06071">
    <property type="entry name" value="Beach"/>
    <property type="match status" value="1"/>
</dbReference>
<accession>A0ABR2KIF6</accession>
<sequence>MFKKIANIIPRRNSTTQNPNQADQDSQVNIFAKNLELFNTIKDKPDRVQLFERTISHFKESFYDIDHDQAQDPHVRSTLQKYCELGAELGTSIVSNQSKLELFVDSLIFIFHTYSDLPGSSKYITFFYDLIQTLKKTPEILDSVFGAFTILFRSKGFFRKFLKTDGYTLIYTSFYMKFVSKECQDQFNHLLFDNIPKDFTNYYPQEGLLELFVSSLSSSTKEATNTSTLTPTAEIITPSSVTFICNFLTTFHKFDSDIFTKFDDKQGFLNLNNYLILNNQEIATSIYQKMLIVSNGSPSVISNLFILYTREQTKPEIRTSLLNLLYTLSVPALAQATETSAPTAQAPTSSASKESGSSWNRGLDLFKVSSLSTLITGNNDTNNDTGNGSQTARRISSSPNLPQTVFSLDTIFQIAPIQLWILPPPQLNREGLILIAIYLKELSRSGTFPIKSSLSAILQIIRPPIKSGNEIPIDSFLELIESAITQRELAIQDLIEKKFIEDFILLPSEQDVALYFEKHLLFRLIIIKIYSDKNASEFRFPVVQKFILVSKYLKNMKDFIDFLSALFSRHFSQQIIPLMLNFISNKDLVLLFESELQKRGECYHYFLDCNGFIYLDEFMKTNPSQVDEVIRLIASLSYTCPKNEINEWLLNQPNSSPIFTYDKDFLGQAAFAFRTDTTMLMIPSFFPFIQEANFDTSIMTNLYLAGKYGIPMYKKLFGDLFKYENIPYINFISDRFILPEDVPTILNSDLCSSFVHRDLPHFSVYEFIPELFRSSYFKISSYDFVSLFFNFKRFQPIAVTVFHNKAFVIKVEADTFMIYSPKNQLIYNCVIQENVWNHIVFNFKNYRRRLEIEMNGNKLCAIDTTLTNNNSMNNNDLFGLGSSSVDGMNIIVGDDEKPIESGFLVAKKILVADNSLSDTKNIWHMSPAHSYKGLKDAHIEKIEYVFISHYQGFASYFNTVLNLEEIFLKFDNEKDIANLRVLHTFLLKLQVVNEIPPNRFWERLFLSLKRQKEIIKNDLNEFAFHIPKAYYESNEMRTKYLGTLLNDIELFFLFSNEQVLNLLKLIENELKTCFELDESTTNKIMLNISVAMRSGLDEQIVLQFIPIFAIFISMNPSVNKYRYFLNMAISSCDWNQAMSYTLPDFPAQVLMDIDLPPTTVSNALLVSFISLAKKYENELYSYHHLLNFMLLFEDERSLHFANLILHYSLKNPKYIKDSLLANYVFSCHCDSRDFWIVAFSILNGKNSIGMIPKQSISIEQKEFLPVIISMLSRLCGIITSSVLNESSNLITFSNDSSDTQLSGSEKARSESSDNVLKSDSDLINLQSNSKDYLNDSEYARCRNEIALTREIFDAILAINHDHYSYFLQSSCQIPLYILSNLGMMPKSITQNWERIKCEFLSYTPCHLSREEIDSMIGLCDYFQPFAKIIKESEFVMNAKTNNVLFSNYLKFPFDLSSNQYINKLPFITNLLSLFSSILFSVAPNNFGNYLMDLVTGHSIMYNCFSRMFGQELIFMVIIKLTISDVPLDLYHKPLFLIIAKCIKDNLFDEKIIHLLSLVFSLLRQLQAKELFKTMMKDQAVISAYRDMILGGFVILNGSKSLKELFTLFISYQSVVFYSPLFENREFSLIWIHITRINQLNEENAITSIEKLMKIVPENLLNEYKSEEVESIWKSTSVKYCKQFKDEQTTMNSKDKKSKLIQNYEQQKINFCSNELLFISLFRVCNHYIQSNSQIYRMNIRNRQYEASQYLMAKNTRTFSLKKEFKINSYRLVSNPLPLYNSSCVSPSPYKILTPKFEKKFNLDLFKIETQVFPPRIEQIKQKGTMICSPEWFYFHTHEKEFESAFEYSSLIEQKPNQLLKVFTSTYNKYGTYVSFHNVQFFYYIHTLPSVLMVAEKGIILLVLAELNQTSSNANYNNLNMSMNNSNSNDSLNNYIENDINLISEPQRPVAFLPLTEAVALNEYHHTSLFCGHIVIFIDFDRFIRAYLHLFIHQKTSLRLTSLYDPTTIVVFSSIVECETCERMISRCIQSSKYVPFLNQVPFDNFIFSIESVSKANELWTNGKISNSDYLLLLNHFSGRSFSDLTQYPVFPWVVSPQLQQRDLSLPMGQLNKDRAAHFDTTYELSNPKYYYGFHYSIPGIVFWLLMRLPPFTFFSWDLNVGWDDQQRLFVSIIDAYQSAAVANQSDLKELVPELYSVPEAFVNISNLDFSGTEIKENVVLPEWSNKSPYKYVDVMRKRLENCEKLNEWIDLIFGFKETGDAALQSKNLFLPTCYHSATAENLGMDPPAFDAQVINFGQCPIQLFFRPHNVRKPRKFANVDFINLFAIKIHHETAETAGNTSLIDVKSSSNINASNVSSPISMQSVGPGSLNKNTMNYNSTNKISNTNIGSLTGINRNVKSNEIANSINAFNNSSIVAEPNKTANDESGEEAEYGKFTYKFAVNAISNSQLLNNQKASIMNDGGFDNSSSSLQIHIEENDNDSNIYIDVNSKAKAKMDEQSNQTPRNSLFTNVALCDVGGYAMTCISCAIPPRFYHFVAIDVFQECLTLNSITSKKILFSYSSSYYAFATHVSVSPSGMFCVVSFSTGMVNVYRIIYAEKEPIGIEQACSFSNLFERCNFSSVFSQDFICVSACGNISNNKKVEGPAEDLLIDFSTDNSNAKKSSHADDLIDLFASHNNNQENQQKDNHHDDLIDFSFGDHENETKDIDKNDNIDDEEDKNKSGSRLIFWNFATNLLQCIVHLDYDPVAMVSDDVTDTLTIIGPTTIEQYTINGKKIHTYQFHEINKNSNQSNELRTVSILPFNFTFDDRLIVCGDKLGNLNFFVIDESSYEIKFIHSKKIHIFPIVSIFILPNRNKIITNDTNGNKFITKLTIKEDSSSISSPSNSETLLQAQSISLSSTSFSNEIYSSSFITSPTILNDQDENLIEIDNDNDNDAKVPSSLVDEACYCAFCENIATVKCMNCGIPLCSHCVVVVRDNNEQKVMKLCQNCASEWQSKNQNDDNQNENDNNADDGDTVQTIQVQHRLSSFF</sequence>
<feature type="compositionally biased region" description="Low complexity" evidence="1">
    <location>
        <begin position="339"/>
        <end position="352"/>
    </location>
</feature>
<dbReference type="Pfam" id="PF02138">
    <property type="entry name" value="Beach"/>
    <property type="match status" value="1"/>
</dbReference>
<dbReference type="Gene3D" id="1.10.1540.10">
    <property type="entry name" value="BEACH domain"/>
    <property type="match status" value="1"/>
</dbReference>
<proteinExistence type="predicted"/>
<gene>
    <name evidence="3" type="ORF">M9Y10_035407</name>
</gene>
<dbReference type="PROSITE" id="PS50197">
    <property type="entry name" value="BEACH"/>
    <property type="match status" value="1"/>
</dbReference>
<feature type="region of interest" description="Disordered" evidence="1">
    <location>
        <begin position="339"/>
        <end position="358"/>
    </location>
</feature>
<dbReference type="SUPFAM" id="SSF81837">
    <property type="entry name" value="BEACH domain"/>
    <property type="match status" value="1"/>
</dbReference>
<dbReference type="PANTHER" id="PTHR13743:SF123">
    <property type="entry name" value="PROTEIN FAN"/>
    <property type="match status" value="1"/>
</dbReference>
<feature type="region of interest" description="Disordered" evidence="1">
    <location>
        <begin position="2680"/>
        <end position="2719"/>
    </location>
</feature>
<dbReference type="InterPro" id="IPR000409">
    <property type="entry name" value="BEACH_dom"/>
</dbReference>
<comment type="caution">
    <text evidence="3">The sequence shown here is derived from an EMBL/GenBank/DDBJ whole genome shotgun (WGS) entry which is preliminary data.</text>
</comment>
<reference evidence="3 4" key="1">
    <citation type="submission" date="2024-04" db="EMBL/GenBank/DDBJ databases">
        <title>Tritrichomonas musculus Genome.</title>
        <authorList>
            <person name="Alves-Ferreira E."/>
            <person name="Grigg M."/>
            <person name="Lorenzi H."/>
            <person name="Galac M."/>
        </authorList>
    </citation>
    <scope>NUCLEOTIDE SEQUENCE [LARGE SCALE GENOMIC DNA]</scope>
    <source>
        <strain evidence="3 4">EAF2021</strain>
    </source>
</reference>
<dbReference type="InterPro" id="IPR036372">
    <property type="entry name" value="BEACH_dom_sf"/>
</dbReference>
<keyword evidence="4" id="KW-1185">Reference proteome</keyword>
<dbReference type="EMBL" id="JAPFFF010000005">
    <property type="protein sequence ID" value="KAK8890626.1"/>
    <property type="molecule type" value="Genomic_DNA"/>
</dbReference>
<dbReference type="PANTHER" id="PTHR13743">
    <property type="entry name" value="BEIGE/BEACH-RELATED"/>
    <property type="match status" value="1"/>
</dbReference>
<protein>
    <recommendedName>
        <fullName evidence="2">BEACH domain-containing protein</fullName>
    </recommendedName>
</protein>
<organism evidence="3 4">
    <name type="scientific">Tritrichomonas musculus</name>
    <dbReference type="NCBI Taxonomy" id="1915356"/>
    <lineage>
        <taxon>Eukaryota</taxon>
        <taxon>Metamonada</taxon>
        <taxon>Parabasalia</taxon>
        <taxon>Tritrichomonadida</taxon>
        <taxon>Tritrichomonadidae</taxon>
        <taxon>Tritrichomonas</taxon>
    </lineage>
</organism>
<dbReference type="InterPro" id="IPR050865">
    <property type="entry name" value="BEACH_Domain"/>
</dbReference>
<feature type="region of interest" description="Disordered" evidence="1">
    <location>
        <begin position="377"/>
        <end position="398"/>
    </location>
</feature>
<feature type="compositionally biased region" description="Low complexity" evidence="1">
    <location>
        <begin position="377"/>
        <end position="388"/>
    </location>
</feature>
<evidence type="ECO:0000256" key="1">
    <source>
        <dbReference type="SAM" id="MobiDB-lite"/>
    </source>
</evidence>
<dbReference type="SMART" id="SM01026">
    <property type="entry name" value="Beach"/>
    <property type="match status" value="1"/>
</dbReference>
<evidence type="ECO:0000259" key="2">
    <source>
        <dbReference type="PROSITE" id="PS50197"/>
    </source>
</evidence>
<name>A0ABR2KIF6_9EUKA</name>
<evidence type="ECO:0000313" key="3">
    <source>
        <dbReference type="EMBL" id="KAK8890626.1"/>
    </source>
</evidence>
<feature type="region of interest" description="Disordered" evidence="1">
    <location>
        <begin position="1295"/>
        <end position="1315"/>
    </location>
</feature>
<feature type="compositionally biased region" description="Basic and acidic residues" evidence="1">
    <location>
        <begin position="1305"/>
        <end position="1315"/>
    </location>
</feature>
<dbReference type="CDD" id="cd19757">
    <property type="entry name" value="Bbox1"/>
    <property type="match status" value="1"/>
</dbReference>